<dbReference type="SUPFAM" id="SSF55785">
    <property type="entry name" value="PYP-like sensor domain (PAS domain)"/>
    <property type="match status" value="1"/>
</dbReference>
<dbReference type="InterPro" id="IPR035965">
    <property type="entry name" value="PAS-like_dom_sf"/>
</dbReference>
<comment type="caution">
    <text evidence="2">The sequence shown here is derived from an EMBL/GenBank/DDBJ whole genome shotgun (WGS) entry which is preliminary data.</text>
</comment>
<evidence type="ECO:0000259" key="1">
    <source>
        <dbReference type="PROSITE" id="PS50887"/>
    </source>
</evidence>
<dbReference type="NCBIfam" id="TIGR00254">
    <property type="entry name" value="GGDEF"/>
    <property type="match status" value="1"/>
</dbReference>
<dbReference type="Gene3D" id="3.30.450.20">
    <property type="entry name" value="PAS domain"/>
    <property type="match status" value="1"/>
</dbReference>
<dbReference type="PANTHER" id="PTHR44757">
    <property type="entry name" value="DIGUANYLATE CYCLASE DGCP"/>
    <property type="match status" value="1"/>
</dbReference>
<dbReference type="SMART" id="SM00267">
    <property type="entry name" value="GGDEF"/>
    <property type="match status" value="1"/>
</dbReference>
<dbReference type="AlphaFoldDB" id="A0A7X0IS14"/>
<dbReference type="InterPro" id="IPR001610">
    <property type="entry name" value="PAC"/>
</dbReference>
<dbReference type="PANTHER" id="PTHR44757:SF2">
    <property type="entry name" value="BIOFILM ARCHITECTURE MAINTENANCE PROTEIN MBAA"/>
    <property type="match status" value="1"/>
</dbReference>
<name>A0A7X0IS14_9HYPH</name>
<protein>
    <submittedName>
        <fullName evidence="2">Diguanylate cyclase (GGDEF)-like protein</fullName>
    </submittedName>
</protein>
<dbReference type="InterPro" id="IPR000160">
    <property type="entry name" value="GGDEF_dom"/>
</dbReference>
<evidence type="ECO:0000313" key="2">
    <source>
        <dbReference type="EMBL" id="MBB6486090.1"/>
    </source>
</evidence>
<dbReference type="Proteomes" id="UP000565576">
    <property type="component" value="Unassembled WGS sequence"/>
</dbReference>
<proteinExistence type="predicted"/>
<dbReference type="InterPro" id="IPR029787">
    <property type="entry name" value="Nucleotide_cyclase"/>
</dbReference>
<feature type="domain" description="GGDEF" evidence="1">
    <location>
        <begin position="255"/>
        <end position="383"/>
    </location>
</feature>
<dbReference type="Pfam" id="PF00990">
    <property type="entry name" value="GGDEF"/>
    <property type="match status" value="1"/>
</dbReference>
<sequence>MVRLEWGHCEFSSEINDFRVGIVGRGAYSQVGENMENSAEDTELSLHSSRHLASAPQAAFYALLERLHSVLKGPFDRRAVWQLRRQIDQQTTLLREVESALAGAELFERASVTASMGMWQCKLPGDQLTWSNGTYDLFGLQHSRGLVRSDILRSYTEESLVRLEKLRSEAIESGSGFKLDAEIRGPDIGKRWIRIFATVERRNGEPLVLFGIKQDITEEKAAFEHIRHLAEHDVMTGLANRTQFQVQLTKICHGSGGALMLIDLDQFKQINDTLGHGVGDECLIEFTRRLTTICQNADLIARIGGDEFAVLFSPAIDRSAIETVAKRLVSAAKAPMNCSGSSFSIGASIGLAFAQGETPTALFTKADQALYAAKACGGDTFQG</sequence>
<dbReference type="PROSITE" id="PS50887">
    <property type="entry name" value="GGDEF"/>
    <property type="match status" value="1"/>
</dbReference>
<dbReference type="InterPro" id="IPR052155">
    <property type="entry name" value="Biofilm_reg_signaling"/>
</dbReference>
<dbReference type="InterPro" id="IPR043128">
    <property type="entry name" value="Rev_trsase/Diguanyl_cyclase"/>
</dbReference>
<dbReference type="SUPFAM" id="SSF55073">
    <property type="entry name" value="Nucleotide cyclase"/>
    <property type="match status" value="1"/>
</dbReference>
<organism evidence="2 3">
    <name type="scientific">Rhizobium lusitanum</name>
    <dbReference type="NCBI Taxonomy" id="293958"/>
    <lineage>
        <taxon>Bacteria</taxon>
        <taxon>Pseudomonadati</taxon>
        <taxon>Pseudomonadota</taxon>
        <taxon>Alphaproteobacteria</taxon>
        <taxon>Hyphomicrobiales</taxon>
        <taxon>Rhizobiaceae</taxon>
        <taxon>Rhizobium/Agrobacterium group</taxon>
        <taxon>Rhizobium</taxon>
    </lineage>
</organism>
<accession>A0A7X0IS14</accession>
<dbReference type="EMBL" id="JACHBG010000007">
    <property type="protein sequence ID" value="MBB6486090.1"/>
    <property type="molecule type" value="Genomic_DNA"/>
</dbReference>
<dbReference type="RefSeq" id="WP_313206306.1">
    <property type="nucleotide sequence ID" value="NZ_JACHBG010000007.1"/>
</dbReference>
<gene>
    <name evidence="2" type="ORF">GGD46_003385</name>
</gene>
<reference evidence="2 3" key="1">
    <citation type="submission" date="2020-08" db="EMBL/GenBank/DDBJ databases">
        <title>Genomic Encyclopedia of Type Strains, Phase IV (KMG-V): Genome sequencing to study the core and pangenomes of soil and plant-associated prokaryotes.</title>
        <authorList>
            <person name="Whitman W."/>
        </authorList>
    </citation>
    <scope>NUCLEOTIDE SEQUENCE [LARGE SCALE GENOMIC DNA]</scope>
    <source>
        <strain evidence="2 3">SEMIA 4060</strain>
    </source>
</reference>
<dbReference type="SMART" id="SM00086">
    <property type="entry name" value="PAC"/>
    <property type="match status" value="1"/>
</dbReference>
<dbReference type="Gene3D" id="3.30.70.270">
    <property type="match status" value="1"/>
</dbReference>
<dbReference type="CDD" id="cd01949">
    <property type="entry name" value="GGDEF"/>
    <property type="match status" value="1"/>
</dbReference>
<evidence type="ECO:0000313" key="3">
    <source>
        <dbReference type="Proteomes" id="UP000565576"/>
    </source>
</evidence>